<reference evidence="1" key="1">
    <citation type="submission" date="2021-06" db="EMBL/GenBank/DDBJ databases">
        <authorList>
            <person name="Kallberg Y."/>
            <person name="Tangrot J."/>
            <person name="Rosling A."/>
        </authorList>
    </citation>
    <scope>NUCLEOTIDE SEQUENCE</scope>
    <source>
        <strain evidence="1">FL130A</strain>
    </source>
</reference>
<dbReference type="AlphaFoldDB" id="A0A9N9N6C2"/>
<proteinExistence type="predicted"/>
<accession>A0A9N9N6C2</accession>
<dbReference type="EMBL" id="CAJVPS010021012">
    <property type="protein sequence ID" value="CAG8706090.1"/>
    <property type="molecule type" value="Genomic_DNA"/>
</dbReference>
<dbReference type="OrthoDB" id="2322713at2759"/>
<keyword evidence="2" id="KW-1185">Reference proteome</keyword>
<evidence type="ECO:0000313" key="2">
    <source>
        <dbReference type="Proteomes" id="UP000789508"/>
    </source>
</evidence>
<evidence type="ECO:0000313" key="1">
    <source>
        <dbReference type="EMBL" id="CAG8706090.1"/>
    </source>
</evidence>
<protein>
    <submittedName>
        <fullName evidence="1">2566_t:CDS:1</fullName>
    </submittedName>
</protein>
<sequence>MSSTNKNIDQLSNEVKSSTENQLMPKWQDIAKAIKEIVIVADYCGKPRDGKFMQGYKKQYRNLFNTEKPDEYIVEYAKNRFPNKEKYMEMKEQYKQWYRFEPRLLKAIEDLNLLYYKLAKPNFKDLTKIRSEISNFLDNNEIDNIDKFLSEN</sequence>
<comment type="caution">
    <text evidence="1">The sequence shown here is derived from an EMBL/GenBank/DDBJ whole genome shotgun (WGS) entry which is preliminary data.</text>
</comment>
<gene>
    <name evidence="1" type="ORF">ALEPTO_LOCUS11749</name>
</gene>
<organism evidence="1 2">
    <name type="scientific">Ambispora leptoticha</name>
    <dbReference type="NCBI Taxonomy" id="144679"/>
    <lineage>
        <taxon>Eukaryota</taxon>
        <taxon>Fungi</taxon>
        <taxon>Fungi incertae sedis</taxon>
        <taxon>Mucoromycota</taxon>
        <taxon>Glomeromycotina</taxon>
        <taxon>Glomeromycetes</taxon>
        <taxon>Archaeosporales</taxon>
        <taxon>Ambisporaceae</taxon>
        <taxon>Ambispora</taxon>
    </lineage>
</organism>
<name>A0A9N9N6C2_9GLOM</name>
<dbReference type="Proteomes" id="UP000789508">
    <property type="component" value="Unassembled WGS sequence"/>
</dbReference>